<dbReference type="EMBL" id="JAPFFM010000015">
    <property type="protein sequence ID" value="KAJ6710370.1"/>
    <property type="molecule type" value="Genomic_DNA"/>
</dbReference>
<dbReference type="Proteomes" id="UP001151752">
    <property type="component" value="Chromosome 2"/>
</dbReference>
<name>A0A9Q0YU33_9ROSI</name>
<evidence type="ECO:0000313" key="1">
    <source>
        <dbReference type="EMBL" id="KAJ6710370.1"/>
    </source>
</evidence>
<reference evidence="1" key="2">
    <citation type="journal article" date="2023" name="Int. J. Mol. Sci.">
        <title>De Novo Assembly and Annotation of 11 Diverse Shrub Willow (Salix) Genomes Reveals Novel Gene Organization in Sex-Linked Regions.</title>
        <authorList>
            <person name="Hyden B."/>
            <person name="Feng K."/>
            <person name="Yates T.B."/>
            <person name="Jawdy S."/>
            <person name="Cereghino C."/>
            <person name="Smart L.B."/>
            <person name="Muchero W."/>
        </authorList>
    </citation>
    <scope>NUCLEOTIDE SEQUENCE</scope>
    <source>
        <tissue evidence="1">Shoot tip</tissue>
    </source>
</reference>
<comment type="caution">
    <text evidence="1">The sequence shown here is derived from an EMBL/GenBank/DDBJ whole genome shotgun (WGS) entry which is preliminary data.</text>
</comment>
<organism evidence="1 2">
    <name type="scientific">Salix koriyanagi</name>
    <dbReference type="NCBI Taxonomy" id="2511006"/>
    <lineage>
        <taxon>Eukaryota</taxon>
        <taxon>Viridiplantae</taxon>
        <taxon>Streptophyta</taxon>
        <taxon>Embryophyta</taxon>
        <taxon>Tracheophyta</taxon>
        <taxon>Spermatophyta</taxon>
        <taxon>Magnoliopsida</taxon>
        <taxon>eudicotyledons</taxon>
        <taxon>Gunneridae</taxon>
        <taxon>Pentapetalae</taxon>
        <taxon>rosids</taxon>
        <taxon>fabids</taxon>
        <taxon>Malpighiales</taxon>
        <taxon>Salicaceae</taxon>
        <taxon>Saliceae</taxon>
        <taxon>Salix</taxon>
    </lineage>
</organism>
<protein>
    <submittedName>
        <fullName evidence="1">Uncharacterized protein</fullName>
    </submittedName>
</protein>
<sequence>MASTMIAAAASSSMAATAIRTTRCSALPYLRPRSSSSQSFPIKHVSLS</sequence>
<reference evidence="1" key="1">
    <citation type="submission" date="2022-11" db="EMBL/GenBank/DDBJ databases">
        <authorList>
            <person name="Hyden B.L."/>
            <person name="Feng K."/>
            <person name="Yates T."/>
            <person name="Jawdy S."/>
            <person name="Smart L.B."/>
            <person name="Muchero W."/>
        </authorList>
    </citation>
    <scope>NUCLEOTIDE SEQUENCE</scope>
    <source>
        <tissue evidence="1">Shoot tip</tissue>
    </source>
</reference>
<gene>
    <name evidence="1" type="ORF">OIU74_011281</name>
</gene>
<accession>A0A9Q0YU33</accession>
<feature type="non-terminal residue" evidence="1">
    <location>
        <position position="48"/>
    </location>
</feature>
<evidence type="ECO:0000313" key="2">
    <source>
        <dbReference type="Proteomes" id="UP001151752"/>
    </source>
</evidence>
<keyword evidence="2" id="KW-1185">Reference proteome</keyword>
<proteinExistence type="predicted"/>
<dbReference type="AlphaFoldDB" id="A0A9Q0YU33"/>